<accession>A0A1G2IDQ8</accession>
<dbReference type="EMBL" id="MHPA01000023">
    <property type="protein sequence ID" value="OGZ72620.1"/>
    <property type="molecule type" value="Genomic_DNA"/>
</dbReference>
<dbReference type="Proteomes" id="UP000176774">
    <property type="component" value="Unassembled WGS sequence"/>
</dbReference>
<sequence>MEENPFFNIKKGADNFVGEDLEFQVVGKHKPIAKTEANNTSFKGIKYTQKSTSELSLRKIEQSDEKDKEIIKLSPEIYGVGINLKLLYKKIKNWFIK</sequence>
<dbReference type="STRING" id="1802214.A2908_04545"/>
<evidence type="ECO:0000313" key="2">
    <source>
        <dbReference type="Proteomes" id="UP000176774"/>
    </source>
</evidence>
<dbReference type="AlphaFoldDB" id="A0A1G2IDQ8"/>
<gene>
    <name evidence="1" type="ORF">A2908_04545</name>
</gene>
<evidence type="ECO:0000313" key="1">
    <source>
        <dbReference type="EMBL" id="OGZ72620.1"/>
    </source>
</evidence>
<organism evidence="1 2">
    <name type="scientific">Candidatus Staskawiczbacteria bacterium RIFCSPLOWO2_01_FULL_38_12b</name>
    <dbReference type="NCBI Taxonomy" id="1802214"/>
    <lineage>
        <taxon>Bacteria</taxon>
        <taxon>Candidatus Staskawicziibacteriota</taxon>
    </lineage>
</organism>
<reference evidence="1 2" key="1">
    <citation type="journal article" date="2016" name="Nat. Commun.">
        <title>Thousands of microbial genomes shed light on interconnected biogeochemical processes in an aquifer system.</title>
        <authorList>
            <person name="Anantharaman K."/>
            <person name="Brown C.T."/>
            <person name="Hug L.A."/>
            <person name="Sharon I."/>
            <person name="Castelle C.J."/>
            <person name="Probst A.J."/>
            <person name="Thomas B.C."/>
            <person name="Singh A."/>
            <person name="Wilkins M.J."/>
            <person name="Karaoz U."/>
            <person name="Brodie E.L."/>
            <person name="Williams K.H."/>
            <person name="Hubbard S.S."/>
            <person name="Banfield J.F."/>
        </authorList>
    </citation>
    <scope>NUCLEOTIDE SEQUENCE [LARGE SCALE GENOMIC DNA]</scope>
</reference>
<protein>
    <submittedName>
        <fullName evidence="1">Uncharacterized protein</fullName>
    </submittedName>
</protein>
<name>A0A1G2IDQ8_9BACT</name>
<proteinExistence type="predicted"/>
<comment type="caution">
    <text evidence="1">The sequence shown here is derived from an EMBL/GenBank/DDBJ whole genome shotgun (WGS) entry which is preliminary data.</text>
</comment>